<dbReference type="EMBL" id="BJZU01000081">
    <property type="protein sequence ID" value="GEP05835.1"/>
    <property type="molecule type" value="Genomic_DNA"/>
</dbReference>
<feature type="region of interest" description="Disordered" evidence="4">
    <location>
        <begin position="1"/>
        <end position="35"/>
    </location>
</feature>
<dbReference type="InterPro" id="IPR014710">
    <property type="entry name" value="RmlC-like_jellyroll"/>
</dbReference>
<evidence type="ECO:0000313" key="10">
    <source>
        <dbReference type="Proteomes" id="UP001156856"/>
    </source>
</evidence>
<reference evidence="8" key="4">
    <citation type="submission" date="2023-01" db="EMBL/GenBank/DDBJ databases">
        <title>Draft genome sequence of Methylobacterium oxalidis strain NBRC 107715.</title>
        <authorList>
            <person name="Sun Q."/>
            <person name="Mori K."/>
        </authorList>
    </citation>
    <scope>NUCLEOTIDE SEQUENCE</scope>
    <source>
        <strain evidence="8">NBRC 107715</strain>
    </source>
</reference>
<dbReference type="InterPro" id="IPR011051">
    <property type="entry name" value="RmlC_Cupin_sf"/>
</dbReference>
<dbReference type="EMBL" id="BSPK01000105">
    <property type="protein sequence ID" value="GLS66458.1"/>
    <property type="molecule type" value="Genomic_DNA"/>
</dbReference>
<evidence type="ECO:0000256" key="3">
    <source>
        <dbReference type="RuleBase" id="RU003457"/>
    </source>
</evidence>
<reference evidence="8" key="1">
    <citation type="journal article" date="2014" name="Int. J. Syst. Evol. Microbiol.">
        <title>Complete genome of a new Firmicutes species belonging to the dominant human colonic microbiota ('Ruminococcus bicirculans') reveals two chromosomes and a selective capacity to utilize plant glucans.</title>
        <authorList>
            <consortium name="NISC Comparative Sequencing Program"/>
            <person name="Wegmann U."/>
            <person name="Louis P."/>
            <person name="Goesmann A."/>
            <person name="Henrissat B."/>
            <person name="Duncan S.H."/>
            <person name="Flint H.J."/>
        </authorList>
    </citation>
    <scope>NUCLEOTIDE SEQUENCE</scope>
    <source>
        <strain evidence="8">NBRC 107715</strain>
    </source>
</reference>
<evidence type="ECO:0008006" key="11">
    <source>
        <dbReference type="Google" id="ProtNLM"/>
    </source>
</evidence>
<evidence type="ECO:0000313" key="8">
    <source>
        <dbReference type="EMBL" id="GLS66458.1"/>
    </source>
</evidence>
<feature type="binding site" evidence="2">
    <location>
        <position position="100"/>
    </location>
    <ligand>
        <name>Fe cation</name>
        <dbReference type="ChEBI" id="CHEBI:24875"/>
    </ligand>
</feature>
<dbReference type="PANTHER" id="PTHR13903">
    <property type="entry name" value="PIRIN-RELATED"/>
    <property type="match status" value="1"/>
</dbReference>
<dbReference type="CDD" id="cd02909">
    <property type="entry name" value="cupin_pirin_N"/>
    <property type="match status" value="1"/>
</dbReference>
<dbReference type="Proteomes" id="UP001156856">
    <property type="component" value="Unassembled WGS sequence"/>
</dbReference>
<dbReference type="InterPro" id="IPR008778">
    <property type="entry name" value="Pirin_C_dom"/>
</dbReference>
<reference evidence="7 9" key="3">
    <citation type="submission" date="2019-07" db="EMBL/GenBank/DDBJ databases">
        <title>Whole genome shotgun sequence of Methylobacterium oxalidis NBRC 107715.</title>
        <authorList>
            <person name="Hosoyama A."/>
            <person name="Uohara A."/>
            <person name="Ohji S."/>
            <person name="Ichikawa N."/>
        </authorList>
    </citation>
    <scope>NUCLEOTIDE SEQUENCE [LARGE SCALE GENOMIC DNA]</scope>
    <source>
        <strain evidence="7 9">NBRC 107715</strain>
    </source>
</reference>
<feature type="domain" description="Pirin N-terminal" evidence="5">
    <location>
        <begin position="61"/>
        <end position="166"/>
    </location>
</feature>
<proteinExistence type="inferred from homology"/>
<dbReference type="Pfam" id="PF05726">
    <property type="entry name" value="Pirin_C"/>
    <property type="match status" value="1"/>
</dbReference>
<reference evidence="10" key="2">
    <citation type="journal article" date="2019" name="Int. J. Syst. Evol. Microbiol.">
        <title>The Global Catalogue of Microorganisms (GCM) 10K type strain sequencing project: providing services to taxonomists for standard genome sequencing and annotation.</title>
        <authorList>
            <consortium name="The Broad Institute Genomics Platform"/>
            <consortium name="The Broad Institute Genome Sequencing Center for Infectious Disease"/>
            <person name="Wu L."/>
            <person name="Ma J."/>
        </authorList>
    </citation>
    <scope>NUCLEOTIDE SEQUENCE [LARGE SCALE GENOMIC DNA]</scope>
    <source>
        <strain evidence="10">NBRC 107715</strain>
    </source>
</reference>
<dbReference type="InterPro" id="IPR003829">
    <property type="entry name" value="Pirin_N_dom"/>
</dbReference>
<evidence type="ECO:0000313" key="9">
    <source>
        <dbReference type="Proteomes" id="UP000321960"/>
    </source>
</evidence>
<evidence type="ECO:0000259" key="5">
    <source>
        <dbReference type="Pfam" id="PF02678"/>
    </source>
</evidence>
<evidence type="ECO:0000256" key="2">
    <source>
        <dbReference type="PIRSR" id="PIRSR006232-1"/>
    </source>
</evidence>
<dbReference type="Gene3D" id="2.60.120.10">
    <property type="entry name" value="Jelly Rolls"/>
    <property type="match status" value="2"/>
</dbReference>
<feature type="binding site" evidence="2">
    <location>
        <position position="102"/>
    </location>
    <ligand>
        <name>Fe cation</name>
        <dbReference type="ChEBI" id="CHEBI:24875"/>
    </ligand>
</feature>
<dbReference type="PANTHER" id="PTHR13903:SF8">
    <property type="entry name" value="PIRIN"/>
    <property type="match status" value="1"/>
</dbReference>
<dbReference type="CDD" id="cd02247">
    <property type="entry name" value="cupin_pirin_C"/>
    <property type="match status" value="1"/>
</dbReference>
<dbReference type="SUPFAM" id="SSF51182">
    <property type="entry name" value="RmlC-like cupins"/>
    <property type="match status" value="1"/>
</dbReference>
<feature type="binding site" evidence="2">
    <location>
        <position position="144"/>
    </location>
    <ligand>
        <name>Fe cation</name>
        <dbReference type="ChEBI" id="CHEBI:24875"/>
    </ligand>
</feature>
<keyword evidence="2" id="KW-0408">Iron</keyword>
<dbReference type="GO" id="GO:0046872">
    <property type="term" value="F:metal ion binding"/>
    <property type="evidence" value="ECO:0007669"/>
    <property type="project" value="UniProtKB-KW"/>
</dbReference>
<feature type="domain" description="Pirin C-terminal" evidence="6">
    <location>
        <begin position="219"/>
        <end position="318"/>
    </location>
</feature>
<evidence type="ECO:0000256" key="4">
    <source>
        <dbReference type="SAM" id="MobiDB-lite"/>
    </source>
</evidence>
<accession>A0A512J787</accession>
<evidence type="ECO:0000259" key="6">
    <source>
        <dbReference type="Pfam" id="PF05726"/>
    </source>
</evidence>
<sequence length="339" mass="36984">MLMLGEPGLSRAARSPRAAIEGQGETDMSWHSADDPVPGDHFSCDAIRTLIVPRSRDLGSFAVRRALPSTECRMVGPFIFFDQMGPSEFLLGQGMDVRPHPHIGLSTVTYLFDGEIMHRDSLGTELPIRPGELNWMTAGRGITHSERTGTALRQTGSRLFGIQSWVALSARDEETAPAFEHYEAAALPVLTGEGKSVRLIAGEAFGARSPVRTSSPMVYADVALEAGAVLPLDPTYDERAIYTVSGAIEIAGDGFGPGQLLVFRPGDSISVRAAQDARFMVLGGEPMDGPRHLWWNFVSSRPERIEQAKEDWRQARFDSVPGDAEFIPLPESPPPVRYP</sequence>
<dbReference type="Proteomes" id="UP000321960">
    <property type="component" value="Unassembled WGS sequence"/>
</dbReference>
<protein>
    <recommendedName>
        <fullName evidence="11">Pirin-like protein</fullName>
    </recommendedName>
</protein>
<organism evidence="7 9">
    <name type="scientific">Methylobacterium oxalidis</name>
    <dbReference type="NCBI Taxonomy" id="944322"/>
    <lineage>
        <taxon>Bacteria</taxon>
        <taxon>Pseudomonadati</taxon>
        <taxon>Pseudomonadota</taxon>
        <taxon>Alphaproteobacteria</taxon>
        <taxon>Hyphomicrobiales</taxon>
        <taxon>Methylobacteriaceae</taxon>
        <taxon>Methylobacterium</taxon>
    </lineage>
</organism>
<comment type="similarity">
    <text evidence="1 3">Belongs to the pirin family.</text>
</comment>
<keyword evidence="2" id="KW-0479">Metal-binding</keyword>
<name>A0A512J787_9HYPH</name>
<evidence type="ECO:0000256" key="1">
    <source>
        <dbReference type="ARBA" id="ARBA00008416"/>
    </source>
</evidence>
<dbReference type="InterPro" id="IPR012093">
    <property type="entry name" value="Pirin"/>
</dbReference>
<comment type="caution">
    <text evidence="7">The sequence shown here is derived from an EMBL/GenBank/DDBJ whole genome shotgun (WGS) entry which is preliminary data.</text>
</comment>
<dbReference type="PIRSF" id="PIRSF006232">
    <property type="entry name" value="Pirin"/>
    <property type="match status" value="1"/>
</dbReference>
<dbReference type="Pfam" id="PF02678">
    <property type="entry name" value="Pirin"/>
    <property type="match status" value="1"/>
</dbReference>
<feature type="binding site" evidence="2">
    <location>
        <position position="146"/>
    </location>
    <ligand>
        <name>Fe cation</name>
        <dbReference type="ChEBI" id="CHEBI:24875"/>
    </ligand>
</feature>
<keyword evidence="10" id="KW-1185">Reference proteome</keyword>
<evidence type="ECO:0000313" key="7">
    <source>
        <dbReference type="EMBL" id="GEP05835.1"/>
    </source>
</evidence>
<comment type="cofactor">
    <cofactor evidence="2">
        <name>Fe cation</name>
        <dbReference type="ChEBI" id="CHEBI:24875"/>
    </cofactor>
    <text evidence="2">Binds 1 Fe cation per subunit.</text>
</comment>
<dbReference type="AlphaFoldDB" id="A0A512J787"/>
<gene>
    <name evidence="8" type="ORF">GCM10007888_48410</name>
    <name evidence="7" type="ORF">MOX02_38730</name>
</gene>